<dbReference type="EMBL" id="QGDO01000001">
    <property type="protein sequence ID" value="PWJ44352.1"/>
    <property type="molecule type" value="Genomic_DNA"/>
</dbReference>
<evidence type="ECO:0008006" key="3">
    <source>
        <dbReference type="Google" id="ProtNLM"/>
    </source>
</evidence>
<dbReference type="OrthoDB" id="9815923at2"/>
<proteinExistence type="predicted"/>
<comment type="caution">
    <text evidence="1">The sequence shown here is derived from an EMBL/GenBank/DDBJ whole genome shotgun (WGS) entry which is preliminary data.</text>
</comment>
<dbReference type="Gene3D" id="3.90.550.10">
    <property type="entry name" value="Spore Coat Polysaccharide Biosynthesis Protein SpsA, Chain A"/>
    <property type="match status" value="1"/>
</dbReference>
<gene>
    <name evidence="1" type="ORF">BC781_101702</name>
</gene>
<reference evidence="1 2" key="1">
    <citation type="submission" date="2018-03" db="EMBL/GenBank/DDBJ databases">
        <title>Genomic Encyclopedia of Archaeal and Bacterial Type Strains, Phase II (KMG-II): from individual species to whole genera.</title>
        <authorList>
            <person name="Goeker M."/>
        </authorList>
    </citation>
    <scope>NUCLEOTIDE SEQUENCE [LARGE SCALE GENOMIC DNA]</scope>
    <source>
        <strain evidence="1 2">DSM 28229</strain>
    </source>
</reference>
<evidence type="ECO:0000313" key="2">
    <source>
        <dbReference type="Proteomes" id="UP000245535"/>
    </source>
</evidence>
<dbReference type="InterPro" id="IPR029044">
    <property type="entry name" value="Nucleotide-diphossugar_trans"/>
</dbReference>
<keyword evidence="2" id="KW-1185">Reference proteome</keyword>
<dbReference type="AlphaFoldDB" id="A0A315ZG97"/>
<name>A0A315ZG97_SEDFL</name>
<dbReference type="RefSeq" id="WP_109615850.1">
    <property type="nucleotide sequence ID" value="NZ_QGDO01000001.1"/>
</dbReference>
<organism evidence="1 2">
    <name type="scientific">Sediminitomix flava</name>
    <dbReference type="NCBI Taxonomy" id="379075"/>
    <lineage>
        <taxon>Bacteria</taxon>
        <taxon>Pseudomonadati</taxon>
        <taxon>Bacteroidota</taxon>
        <taxon>Cytophagia</taxon>
        <taxon>Cytophagales</taxon>
        <taxon>Flammeovirgaceae</taxon>
        <taxon>Sediminitomix</taxon>
    </lineage>
</organism>
<evidence type="ECO:0000313" key="1">
    <source>
        <dbReference type="EMBL" id="PWJ44352.1"/>
    </source>
</evidence>
<sequence>MKISGFTFLRNTSKLYYPIKESILSILDLVDEFVIALGEGDEDDNSLELIQSIGSDKIKIIHTKWDFEKFTGGTEYAHQTDIAKEACTGDWLFYIQGDEVVHEKDKQTIKNACEKHLNDEEVDGFLFSYFHFWGDYKHYFRDHCWYPYEIRIIRNKPEIHSFRDAQSFRKIPNFDGFSYAKKEGSSKLNVVKIDANIYHYGWVRPPKVMLTKRLTFANAYRKVTEETLKKFTQDVFDYGRMDRTLEFKGTHPKVMSERIKELDWQDDLRYDGPIVIGRPIRKHEKLKYRIIIWVERNLLGGRLIGGYKNYTLLKK</sequence>
<dbReference type="SUPFAM" id="SSF53448">
    <property type="entry name" value="Nucleotide-diphospho-sugar transferases"/>
    <property type="match status" value="1"/>
</dbReference>
<dbReference type="Proteomes" id="UP000245535">
    <property type="component" value="Unassembled WGS sequence"/>
</dbReference>
<protein>
    <recommendedName>
        <fullName evidence="3">Glycosyl transferase family 2</fullName>
    </recommendedName>
</protein>
<accession>A0A315ZG97</accession>